<dbReference type="InterPro" id="IPR006119">
    <property type="entry name" value="Resolv_N"/>
</dbReference>
<accession>A0A0A0U6A9</accession>
<protein>
    <submittedName>
        <fullName evidence="3">Serine recombinase</fullName>
    </submittedName>
</protein>
<proteinExistence type="predicted"/>
<dbReference type="Pfam" id="PF00239">
    <property type="entry name" value="Resolvase"/>
    <property type="match status" value="1"/>
</dbReference>
<sequence>MRVACYDRTSVYEEAKISNDAQYDAVKEYVLEKYEQIPQRFSDKGESGGKADRPAFRQLRAWVCASEEEGVIYVWRYDRLARQAKIALEFIELCQQHQVQVYSISEPLPASFSHASTNKLFVQLLFTFAEQQRNVIIENVRAGLAYKKQQRQYLSFAVPYGYRLVNGKIQQEAHEAKVVRHIFQLYLTKKYGYKKLCQRLTQQKLFFRERPFQPYHIYSILKNPLYYGEIKGGSLGKYLGTFEPILSKTIFLQVQEIRQSRCTAKKDTYPYLLRQKIRCPFCGRHLSSKYQWNTKKTKTLHYYHCTDRSCQGIFLRAERVESEVLEKIQAFFQYEGVYQALIAQLTQQLAEKRKDDKHKVIQQKKQEAQWLKAFEEGNCSLEELKQQLQALQKPRSTSSFLSLQQCEAKVKEWLHLKDLSSRQLLCDYVCRIEVTKEKTVCGIYFRQLTQNILEGNE</sequence>
<feature type="domain" description="Recombinase" evidence="2">
    <location>
        <begin position="159"/>
        <end position="264"/>
    </location>
</feature>
<dbReference type="PANTHER" id="PTHR30461:SF23">
    <property type="entry name" value="DNA RECOMBINASE-RELATED"/>
    <property type="match status" value="1"/>
</dbReference>
<dbReference type="SMART" id="SM00857">
    <property type="entry name" value="Resolvase"/>
    <property type="match status" value="1"/>
</dbReference>
<dbReference type="InterPro" id="IPR011109">
    <property type="entry name" value="DNA_bind_recombinase_dom"/>
</dbReference>
<dbReference type="InterPro" id="IPR036162">
    <property type="entry name" value="Resolvase-like_N_sf"/>
</dbReference>
<gene>
    <name evidence="3" type="primary">ccrA</name>
</gene>
<feature type="domain" description="Resolvase/invertase-type recombinase catalytic" evidence="1">
    <location>
        <begin position="2"/>
        <end position="151"/>
    </location>
</feature>
<name>A0A0A0U6A9_ENTFL</name>
<evidence type="ECO:0000313" key="3">
    <source>
        <dbReference type="EMBL" id="AIW39654.1"/>
    </source>
</evidence>
<dbReference type="InterPro" id="IPR050639">
    <property type="entry name" value="SSR_resolvase"/>
</dbReference>
<dbReference type="CDD" id="cd03768">
    <property type="entry name" value="SR_ResInv"/>
    <property type="match status" value="1"/>
</dbReference>
<dbReference type="GO" id="GO:0003677">
    <property type="term" value="F:DNA binding"/>
    <property type="evidence" value="ECO:0007669"/>
    <property type="project" value="InterPro"/>
</dbReference>
<dbReference type="GO" id="GO:0000150">
    <property type="term" value="F:DNA strand exchange activity"/>
    <property type="evidence" value="ECO:0007669"/>
    <property type="project" value="InterPro"/>
</dbReference>
<evidence type="ECO:0000259" key="1">
    <source>
        <dbReference type="PROSITE" id="PS51736"/>
    </source>
</evidence>
<dbReference type="SUPFAM" id="SSF53041">
    <property type="entry name" value="Resolvase-like"/>
    <property type="match status" value="1"/>
</dbReference>
<dbReference type="PROSITE" id="PS51736">
    <property type="entry name" value="RECOMBINASES_3"/>
    <property type="match status" value="1"/>
</dbReference>
<evidence type="ECO:0000259" key="2">
    <source>
        <dbReference type="PROSITE" id="PS51737"/>
    </source>
</evidence>
<dbReference type="Gene3D" id="3.90.1750.20">
    <property type="entry name" value="Putative Large Serine Recombinase, Chain B, Domain 2"/>
    <property type="match status" value="1"/>
</dbReference>
<dbReference type="PANTHER" id="PTHR30461">
    <property type="entry name" value="DNA-INVERTASE FROM LAMBDOID PROPHAGE"/>
    <property type="match status" value="1"/>
</dbReference>
<organism evidence="3">
    <name type="scientific">Enterococcus faecalis</name>
    <name type="common">Streptococcus faecalis</name>
    <dbReference type="NCBI Taxonomy" id="1351"/>
    <lineage>
        <taxon>Bacteria</taxon>
        <taxon>Bacillati</taxon>
        <taxon>Bacillota</taxon>
        <taxon>Bacilli</taxon>
        <taxon>Lactobacillales</taxon>
        <taxon>Enterococcaceae</taxon>
        <taxon>Enterococcus</taxon>
    </lineage>
</organism>
<dbReference type="Pfam" id="PF07508">
    <property type="entry name" value="Recombinase"/>
    <property type="match status" value="1"/>
</dbReference>
<dbReference type="AlphaFoldDB" id="A0A0A0U6A9"/>
<reference evidence="3" key="1">
    <citation type="submission" date="2014-07" db="EMBL/GenBank/DDBJ databases">
        <authorList>
            <person name="Furmanek-Blaszk B."/>
        </authorList>
    </citation>
    <scope>NUCLEOTIDE SEQUENCE</scope>
    <source>
        <strain evidence="3">NEB215</strain>
    </source>
</reference>
<dbReference type="Pfam" id="PF13408">
    <property type="entry name" value="Zn_ribbon_recom"/>
    <property type="match status" value="1"/>
</dbReference>
<dbReference type="Gene3D" id="3.40.50.1390">
    <property type="entry name" value="Resolvase, N-terminal catalytic domain"/>
    <property type="match status" value="1"/>
</dbReference>
<dbReference type="InterPro" id="IPR038109">
    <property type="entry name" value="DNA_bind_recomb_sf"/>
</dbReference>
<dbReference type="PROSITE" id="PS51737">
    <property type="entry name" value="RECOMBINASE_DNA_BIND"/>
    <property type="match status" value="1"/>
</dbReference>
<dbReference type="EMBL" id="KM245043">
    <property type="protein sequence ID" value="AIW39654.1"/>
    <property type="molecule type" value="Genomic_DNA"/>
</dbReference>
<dbReference type="InterPro" id="IPR025827">
    <property type="entry name" value="Zn_ribbon_recom_dom"/>
</dbReference>